<comment type="similarity">
    <text evidence="7 8">Belongs to the formate--tetrahydrofolate ligase family.</text>
</comment>
<keyword evidence="3 8" id="KW-0436">Ligase</keyword>
<sequence length="557" mass="58270">MPTDVEIAAATPMLPIEEIAAKIGIPANEIFRYGPHKAKVSLPYVQGMQRREGSKLILVTATSPTPAGEGKTTTTVGLVDGLAHIGETAAAALREPSMGPVFGMKGGAAGGGKSQLNPMTDINLHFTGDFASIAEAHNLLAALIDNHLQQGNELGIDPRRITFKRVLDMNDRALRDIVIGLGGPTNGVPRESGFDIVVASEVMAIFCLATSIDDLKERLGRIVVGHTYDTEPVTAADLGAHGAMTALLADALAPNLVQTLEGNPAFVHGGPFANIAHGCNSVTATNTALAHADWVVTEAGFGADLGAEKFIDLKCRFTGLRPDAAVLVATIRSMKYHGGVTVTDLTSENVDAMRSGMSNIERHLHNLREVWGLPVVVGLNRFPSDTDAEIAAFVEGIEKLGARVEVCTHFSDGGAGAAGLARAIVEATEGGTPDLHFTYDDGLTLVEKVEKIATTIYGAGSIAIPPAVAKQIAQFEAEGYGHLPVCIAKTQKSFTTDDAMRGAPSGHVLEVREVRLAAGAGFVVFVCGSLMTMPGLPKKPAALAIDVDSEGHITGLF</sequence>
<dbReference type="KEGG" id="dni:HX89_13480"/>
<evidence type="ECO:0000256" key="5">
    <source>
        <dbReference type="ARBA" id="ARBA00022840"/>
    </source>
</evidence>
<gene>
    <name evidence="8" type="primary">fhs</name>
    <name evidence="9" type="ORF">HX89_13480</name>
</gene>
<keyword evidence="2 8" id="KW-0554">One-carbon metabolism</keyword>
<comment type="catalytic activity">
    <reaction evidence="6 8">
        <text>(6S)-5,6,7,8-tetrahydrofolate + formate + ATP = (6R)-10-formyltetrahydrofolate + ADP + phosphate</text>
        <dbReference type="Rhea" id="RHEA:20221"/>
        <dbReference type="ChEBI" id="CHEBI:15740"/>
        <dbReference type="ChEBI" id="CHEBI:30616"/>
        <dbReference type="ChEBI" id="CHEBI:43474"/>
        <dbReference type="ChEBI" id="CHEBI:57453"/>
        <dbReference type="ChEBI" id="CHEBI:195366"/>
        <dbReference type="ChEBI" id="CHEBI:456216"/>
        <dbReference type="EC" id="6.3.4.3"/>
    </reaction>
</comment>
<dbReference type="GO" id="GO:0004329">
    <property type="term" value="F:formate-tetrahydrofolate ligase activity"/>
    <property type="evidence" value="ECO:0007669"/>
    <property type="project" value="UniProtKB-UniRule"/>
</dbReference>
<evidence type="ECO:0000313" key="10">
    <source>
        <dbReference type="Proteomes" id="UP000027986"/>
    </source>
</evidence>
<dbReference type="eggNOG" id="COG2759">
    <property type="taxonomic scope" value="Bacteria"/>
</dbReference>
<dbReference type="HOGENOM" id="CLU_003601_3_3_11"/>
<name>A0A075JHZ3_9MICO</name>
<dbReference type="InterPro" id="IPR020628">
    <property type="entry name" value="Formate_THF_ligase_CS"/>
</dbReference>
<dbReference type="GO" id="GO:0005524">
    <property type="term" value="F:ATP binding"/>
    <property type="evidence" value="ECO:0007669"/>
    <property type="project" value="UniProtKB-UniRule"/>
</dbReference>
<dbReference type="OrthoDB" id="9761733at2"/>
<protein>
    <recommendedName>
        <fullName evidence="8">Formate--tetrahydrofolate ligase</fullName>
        <ecNumber evidence="8">6.3.4.3</ecNumber>
    </recommendedName>
    <alternativeName>
        <fullName evidence="8">Formyltetrahydrofolate synthetase</fullName>
        <shortName evidence="8">FHS</shortName>
        <shortName evidence="8">FTHFS</shortName>
    </alternativeName>
</protein>
<comment type="pathway">
    <text evidence="1 8">One-carbon metabolism; tetrahydrofolate interconversion.</text>
</comment>
<dbReference type="EMBL" id="CP008889">
    <property type="protein sequence ID" value="AIF41761.1"/>
    <property type="molecule type" value="Genomic_DNA"/>
</dbReference>
<dbReference type="InterPro" id="IPR027417">
    <property type="entry name" value="P-loop_NTPase"/>
</dbReference>
<evidence type="ECO:0000256" key="7">
    <source>
        <dbReference type="ARBA" id="ARBA00061363"/>
    </source>
</evidence>
<dbReference type="AlphaFoldDB" id="A0A075JHZ3"/>
<evidence type="ECO:0000256" key="8">
    <source>
        <dbReference type="HAMAP-Rule" id="MF_01543"/>
    </source>
</evidence>
<keyword evidence="10" id="KW-1185">Reference proteome</keyword>
<organism evidence="9 10">
    <name type="scientific">Dermacoccus nishinomiyaensis</name>
    <dbReference type="NCBI Taxonomy" id="1274"/>
    <lineage>
        <taxon>Bacteria</taxon>
        <taxon>Bacillati</taxon>
        <taxon>Actinomycetota</taxon>
        <taxon>Actinomycetes</taxon>
        <taxon>Micrococcales</taxon>
        <taxon>Dermacoccaceae</taxon>
        <taxon>Dermacoccus</taxon>
    </lineage>
</organism>
<dbReference type="Gene3D" id="3.10.410.10">
    <property type="entry name" value="Formyltetrahydrofolate synthetase, domain 3"/>
    <property type="match status" value="1"/>
</dbReference>
<dbReference type="UniPathway" id="UPA00193"/>
<keyword evidence="4 8" id="KW-0547">Nucleotide-binding</keyword>
<evidence type="ECO:0000256" key="2">
    <source>
        <dbReference type="ARBA" id="ARBA00022563"/>
    </source>
</evidence>
<dbReference type="SUPFAM" id="SSF52540">
    <property type="entry name" value="P-loop containing nucleoside triphosphate hydrolases"/>
    <property type="match status" value="1"/>
</dbReference>
<evidence type="ECO:0000256" key="4">
    <source>
        <dbReference type="ARBA" id="ARBA00022741"/>
    </source>
</evidence>
<dbReference type="Gene3D" id="3.40.50.300">
    <property type="entry name" value="P-loop containing nucleotide triphosphate hydrolases"/>
    <property type="match status" value="1"/>
</dbReference>
<evidence type="ECO:0000256" key="1">
    <source>
        <dbReference type="ARBA" id="ARBA00004777"/>
    </source>
</evidence>
<proteinExistence type="inferred from homology"/>
<dbReference type="CDD" id="cd00477">
    <property type="entry name" value="FTHFS"/>
    <property type="match status" value="1"/>
</dbReference>
<dbReference type="GeneID" id="41842050"/>
<evidence type="ECO:0000313" key="9">
    <source>
        <dbReference type="EMBL" id="AIF41761.1"/>
    </source>
</evidence>
<dbReference type="Pfam" id="PF01268">
    <property type="entry name" value="FTHFS"/>
    <property type="match status" value="1"/>
</dbReference>
<keyword evidence="5 8" id="KW-0067">ATP-binding</keyword>
<dbReference type="FunFam" id="3.30.1510.10:FF:000001">
    <property type="entry name" value="Formate--tetrahydrofolate ligase"/>
    <property type="match status" value="1"/>
</dbReference>
<dbReference type="InterPro" id="IPR000559">
    <property type="entry name" value="Formate_THF_ligase"/>
</dbReference>
<dbReference type="PROSITE" id="PS00721">
    <property type="entry name" value="FTHFS_1"/>
    <property type="match status" value="1"/>
</dbReference>
<dbReference type="HAMAP" id="MF_01543">
    <property type="entry name" value="FTHFS"/>
    <property type="match status" value="1"/>
</dbReference>
<dbReference type="GO" id="GO:0035999">
    <property type="term" value="P:tetrahydrofolate interconversion"/>
    <property type="evidence" value="ECO:0007669"/>
    <property type="project" value="UniProtKB-UniRule"/>
</dbReference>
<accession>A0A075JHZ3</accession>
<dbReference type="PROSITE" id="PS00722">
    <property type="entry name" value="FTHFS_2"/>
    <property type="match status" value="1"/>
</dbReference>
<feature type="binding site" evidence="8">
    <location>
        <begin position="65"/>
        <end position="72"/>
    </location>
    <ligand>
        <name>ATP</name>
        <dbReference type="ChEBI" id="CHEBI:30616"/>
    </ligand>
</feature>
<reference evidence="9 10" key="1">
    <citation type="submission" date="2014-07" db="EMBL/GenBank/DDBJ databases">
        <title>Genome Sequencing of Dermacoccus nishinomiyaensis.</title>
        <authorList>
            <person name="Hong K.W."/>
            <person name="Chan K.G."/>
        </authorList>
    </citation>
    <scope>NUCLEOTIDE SEQUENCE [LARGE SCALE GENOMIC DNA]</scope>
    <source>
        <strain evidence="9 10">M25</strain>
    </source>
</reference>
<dbReference type="EC" id="6.3.4.3" evidence="8"/>
<evidence type="ECO:0000256" key="6">
    <source>
        <dbReference type="ARBA" id="ARBA00049033"/>
    </source>
</evidence>
<dbReference type="Gene3D" id="3.30.1510.10">
    <property type="entry name" value="Domain 2, N(10)-formyltetrahydrofolate synthetase"/>
    <property type="match status" value="1"/>
</dbReference>
<evidence type="ECO:0000256" key="3">
    <source>
        <dbReference type="ARBA" id="ARBA00022598"/>
    </source>
</evidence>
<dbReference type="Proteomes" id="UP000027986">
    <property type="component" value="Chromosome"/>
</dbReference>
<dbReference type="RefSeq" id="WP_038569736.1">
    <property type="nucleotide sequence ID" value="NZ_CP008889.1"/>
</dbReference>
<dbReference type="NCBIfam" id="NF010030">
    <property type="entry name" value="PRK13505.1"/>
    <property type="match status" value="1"/>
</dbReference>